<proteinExistence type="inferred from homology"/>
<dbReference type="AlphaFoldDB" id="A0A0V1HPU4"/>
<dbReference type="Proteomes" id="UP000054805">
    <property type="component" value="Unassembled WGS sequence"/>
</dbReference>
<dbReference type="InterPro" id="IPR013126">
    <property type="entry name" value="Hsp_70_fam"/>
</dbReference>
<feature type="region of interest" description="Disordered" evidence="9">
    <location>
        <begin position="616"/>
        <end position="661"/>
    </location>
</feature>
<dbReference type="SUPFAM" id="SSF53067">
    <property type="entry name" value="Actin-like ATPase domain"/>
    <property type="match status" value="2"/>
</dbReference>
<organism evidence="12 13">
    <name type="scientific">Trichinella pseudospiralis</name>
    <name type="common">Parasitic roundworm</name>
    <dbReference type="NCBI Taxonomy" id="6337"/>
    <lineage>
        <taxon>Eukaryota</taxon>
        <taxon>Metazoa</taxon>
        <taxon>Ecdysozoa</taxon>
        <taxon>Nematoda</taxon>
        <taxon>Enoplea</taxon>
        <taxon>Dorylaimia</taxon>
        <taxon>Trichinellida</taxon>
        <taxon>Trichinellidae</taxon>
        <taxon>Trichinella</taxon>
    </lineage>
</organism>
<dbReference type="InterPro" id="IPR018181">
    <property type="entry name" value="Heat_shock_70_CS"/>
</dbReference>
<evidence type="ECO:0000313" key="12">
    <source>
        <dbReference type="EMBL" id="KRZ12319.1"/>
    </source>
</evidence>
<dbReference type="PANTHER" id="PTHR45639">
    <property type="entry name" value="HSC70CB, ISOFORM G-RELATED"/>
    <property type="match status" value="1"/>
</dbReference>
<dbReference type="PROSITE" id="PS01036">
    <property type="entry name" value="HSP70_3"/>
    <property type="match status" value="1"/>
</dbReference>
<evidence type="ECO:0000256" key="2">
    <source>
        <dbReference type="ARBA" id="ARBA00007381"/>
    </source>
</evidence>
<keyword evidence="7" id="KW-0143">Chaperone</keyword>
<evidence type="ECO:0000256" key="5">
    <source>
        <dbReference type="ARBA" id="ARBA00022824"/>
    </source>
</evidence>
<feature type="region of interest" description="Disordered" evidence="9">
    <location>
        <begin position="915"/>
        <end position="973"/>
    </location>
</feature>
<dbReference type="Gene3D" id="3.90.640.10">
    <property type="entry name" value="Actin, Chain A, domain 4"/>
    <property type="match status" value="1"/>
</dbReference>
<dbReference type="FunFam" id="3.30.30.30:FF:000004">
    <property type="entry name" value="hypoxia up-regulated protein 1"/>
    <property type="match status" value="1"/>
</dbReference>
<feature type="compositionally biased region" description="Polar residues" evidence="9">
    <location>
        <begin position="640"/>
        <end position="653"/>
    </location>
</feature>
<evidence type="ECO:0000256" key="8">
    <source>
        <dbReference type="ARBA" id="ARBA00040503"/>
    </source>
</evidence>
<dbReference type="FunFam" id="3.90.640.10:FF:000004">
    <property type="entry name" value="Heat shock 70 kDa protein 4"/>
    <property type="match status" value="1"/>
</dbReference>
<sequence>MNLTSNRRKNGINLNILCFSVLLLLLLQIPTLECQLSAISIDFGSHFYKVGLIKPGVPMEISLNKESQRKTSNVVAILGEETYFGDQAASQRRRKPVASYAFLVNLLGKKLDNPVVQNYQKHFPFYHLIADPNRGTVLFEEKSSGNTYSPEELVAMILADARAAAEAYAEQKIKDVVIAVPAYFTQAERRAMANAVDIAGLNLLSLINDNTAGKTLNCLIILVNFILILAGLNYGMFRRKEFTKNATTVLIYDMGAWKTTATIFQYAIVEDKLKKEAEPQMTVLGFGFNRHFGGLLWTMRLRDHLAKTFMTLHKPKTAITENHKAMVKLFDEAERVKKILSANMETIAQVESLHEDMDFRTQVTREQFENLCKDLFDQVQTPIQQALNAAEITLEDIDHIIIMGGSTRIPKLQERLQVAVKGKELGKYLNADEAVAMGAVYFAAHKTKGFKVKKFIIRECNLYPVEVHFASERMDQLDTAVERRIIRRVLYGLKNFYPQKKMITFSKHTHDFELMLNYGDLKHLTNDQIESIGSLNITRVDLLNVTAVVANNSEEETSKFKGIRVHFSMDEGGILHIIEAEATFEKTVLPETEEQSTLSKIGKKISDFFASSKDGATNDTVAHDDADKNETTSSTFSSSNGTDFGASSDNSTETVKRDSVPDVKKPKVTTVRVNIPLQLSAVDIPDIPVEEMERFKAKLKAYALYKEKKELREKASNDLESFIFETRHKLDQADYLHLSTEEEREHIRAQLIIAETWLEDQGPQTLLEEFKEQLKFIRNVTEALFFRHNEFTVNNYILDKLDKHHNNIICYCVILQRRPQAIAILKEVANFSKTFLEHSEKMKEQNALTEVELKTLSNMLNETMEWFENVEAQQNQTAPHLSPVFTVENVLEKAGNLDREVRYLLNKLKIHRPVTTQAPDAGSQSTNDTETQSASSTTNTTSEMPATDESSSTPLDTAMNETEDKPDKKHAEL</sequence>
<keyword evidence="3 11" id="KW-0732">Signal</keyword>
<feature type="chain" id="PRO_5006879338" description="Hypoxia up-regulated protein 1" evidence="11">
    <location>
        <begin position="35"/>
        <end position="973"/>
    </location>
</feature>
<evidence type="ECO:0000256" key="6">
    <source>
        <dbReference type="ARBA" id="ARBA00022840"/>
    </source>
</evidence>
<feature type="compositionally biased region" description="Polar residues" evidence="9">
    <location>
        <begin position="915"/>
        <end position="928"/>
    </location>
</feature>
<dbReference type="InterPro" id="IPR029047">
    <property type="entry name" value="HSP70_peptide-bd_sf"/>
</dbReference>
<dbReference type="Pfam" id="PF00012">
    <property type="entry name" value="HSP70"/>
    <property type="match status" value="1"/>
</dbReference>
<comment type="similarity">
    <text evidence="2">Belongs to the heat shock protein 70 family.</text>
</comment>
<accession>A0A0V1HPU4</accession>
<dbReference type="GO" id="GO:0140662">
    <property type="term" value="F:ATP-dependent protein folding chaperone"/>
    <property type="evidence" value="ECO:0007669"/>
    <property type="project" value="InterPro"/>
</dbReference>
<evidence type="ECO:0000256" key="7">
    <source>
        <dbReference type="ARBA" id="ARBA00023186"/>
    </source>
</evidence>
<evidence type="ECO:0000256" key="4">
    <source>
        <dbReference type="ARBA" id="ARBA00022741"/>
    </source>
</evidence>
<dbReference type="CDD" id="cd10230">
    <property type="entry name" value="ASKHA_NBD_HSP70_HYOU1"/>
    <property type="match status" value="1"/>
</dbReference>
<keyword evidence="10" id="KW-0812">Transmembrane</keyword>
<dbReference type="GO" id="GO:0005524">
    <property type="term" value="F:ATP binding"/>
    <property type="evidence" value="ECO:0007669"/>
    <property type="project" value="UniProtKB-KW"/>
</dbReference>
<dbReference type="PRINTS" id="PR00301">
    <property type="entry name" value="HEATSHOCK70"/>
</dbReference>
<evidence type="ECO:0000256" key="10">
    <source>
        <dbReference type="SAM" id="Phobius"/>
    </source>
</evidence>
<evidence type="ECO:0000256" key="1">
    <source>
        <dbReference type="ARBA" id="ARBA00004319"/>
    </source>
</evidence>
<dbReference type="Gene3D" id="3.30.30.30">
    <property type="match status" value="1"/>
</dbReference>
<feature type="compositionally biased region" description="Basic and acidic residues" evidence="9">
    <location>
        <begin position="621"/>
        <end position="630"/>
    </location>
</feature>
<feature type="signal peptide" evidence="11">
    <location>
        <begin position="1"/>
        <end position="34"/>
    </location>
</feature>
<keyword evidence="13" id="KW-1185">Reference proteome</keyword>
<gene>
    <name evidence="12" type="primary">hyou1</name>
    <name evidence="12" type="ORF">T4B_8424</name>
</gene>
<dbReference type="GO" id="GO:0034663">
    <property type="term" value="C:endoplasmic reticulum chaperone complex"/>
    <property type="evidence" value="ECO:0007669"/>
    <property type="project" value="TreeGrafter"/>
</dbReference>
<dbReference type="EMBL" id="JYDS01000343">
    <property type="protein sequence ID" value="KRZ12319.1"/>
    <property type="molecule type" value="Genomic_DNA"/>
</dbReference>
<keyword evidence="5" id="KW-0256">Endoplasmic reticulum</keyword>
<dbReference type="Gene3D" id="3.30.420.40">
    <property type="match status" value="2"/>
</dbReference>
<keyword evidence="4" id="KW-0547">Nucleotide-binding</keyword>
<name>A0A0V1HPU4_TRIPS</name>
<reference evidence="12 13" key="1">
    <citation type="submission" date="2015-01" db="EMBL/GenBank/DDBJ databases">
        <title>Evolution of Trichinella species and genotypes.</title>
        <authorList>
            <person name="Korhonen P.K."/>
            <person name="Edoardo P."/>
            <person name="Giuseppe L.R."/>
            <person name="Gasser R.B."/>
        </authorList>
    </citation>
    <scope>NUCLEOTIDE SEQUENCE [LARGE SCALE GENOMIC DNA]</scope>
    <source>
        <strain evidence="12">ISS588</strain>
    </source>
</reference>
<comment type="caution">
    <text evidence="12">The sequence shown here is derived from an EMBL/GenBank/DDBJ whole genome shotgun (WGS) entry which is preliminary data.</text>
</comment>
<evidence type="ECO:0000256" key="3">
    <source>
        <dbReference type="ARBA" id="ARBA00022729"/>
    </source>
</evidence>
<evidence type="ECO:0000256" key="11">
    <source>
        <dbReference type="SAM" id="SignalP"/>
    </source>
</evidence>
<dbReference type="Gene3D" id="2.60.34.10">
    <property type="entry name" value="Substrate Binding Domain Of DNAk, Chain A, domain 1"/>
    <property type="match status" value="1"/>
</dbReference>
<keyword evidence="10" id="KW-0472">Membrane</keyword>
<dbReference type="PANTHER" id="PTHR45639:SF3">
    <property type="entry name" value="HYPOXIA UP-REGULATED PROTEIN 1"/>
    <property type="match status" value="1"/>
</dbReference>
<feature type="transmembrane region" description="Helical" evidence="10">
    <location>
        <begin position="219"/>
        <end position="237"/>
    </location>
</feature>
<evidence type="ECO:0000256" key="9">
    <source>
        <dbReference type="SAM" id="MobiDB-lite"/>
    </source>
</evidence>
<keyword evidence="6" id="KW-0067">ATP-binding</keyword>
<evidence type="ECO:0000313" key="13">
    <source>
        <dbReference type="Proteomes" id="UP000054805"/>
    </source>
</evidence>
<comment type="subcellular location">
    <subcellularLocation>
        <location evidence="1">Endoplasmic reticulum lumen</location>
    </subcellularLocation>
</comment>
<dbReference type="InterPro" id="IPR043129">
    <property type="entry name" value="ATPase_NBD"/>
</dbReference>
<dbReference type="InterPro" id="IPR029048">
    <property type="entry name" value="HSP70_C_sf"/>
</dbReference>
<dbReference type="Gene3D" id="1.20.1270.10">
    <property type="match status" value="1"/>
</dbReference>
<dbReference type="GO" id="GO:0030968">
    <property type="term" value="P:endoplasmic reticulum unfolded protein response"/>
    <property type="evidence" value="ECO:0007669"/>
    <property type="project" value="TreeGrafter"/>
</dbReference>
<keyword evidence="10" id="KW-1133">Transmembrane helix</keyword>
<dbReference type="GO" id="GO:0005788">
    <property type="term" value="C:endoplasmic reticulum lumen"/>
    <property type="evidence" value="ECO:0007669"/>
    <property type="project" value="UniProtKB-SubCell"/>
</dbReference>
<feature type="compositionally biased region" description="Low complexity" evidence="9">
    <location>
        <begin position="929"/>
        <end position="942"/>
    </location>
</feature>
<dbReference type="SUPFAM" id="SSF100934">
    <property type="entry name" value="Heat shock protein 70kD (HSP70), C-terminal subdomain"/>
    <property type="match status" value="1"/>
</dbReference>
<feature type="compositionally biased region" description="Basic and acidic residues" evidence="9">
    <location>
        <begin position="962"/>
        <end position="973"/>
    </location>
</feature>
<protein>
    <recommendedName>
        <fullName evidence="8">Hypoxia up-regulated protein 1</fullName>
    </recommendedName>
</protein>